<dbReference type="SUPFAM" id="SSF109604">
    <property type="entry name" value="HD-domain/PDEase-like"/>
    <property type="match status" value="1"/>
</dbReference>
<protein>
    <recommendedName>
        <fullName evidence="4">HD domain-containing protein</fullName>
    </recommendedName>
</protein>
<organism evidence="2 3">
    <name type="scientific">Kribbella sancticallisti</name>
    <dbReference type="NCBI Taxonomy" id="460087"/>
    <lineage>
        <taxon>Bacteria</taxon>
        <taxon>Bacillati</taxon>
        <taxon>Actinomycetota</taxon>
        <taxon>Actinomycetes</taxon>
        <taxon>Propionibacteriales</taxon>
        <taxon>Kribbellaceae</taxon>
        <taxon>Kribbella</taxon>
    </lineage>
</organism>
<dbReference type="Proteomes" id="UP001500393">
    <property type="component" value="Unassembled WGS sequence"/>
</dbReference>
<evidence type="ECO:0000313" key="2">
    <source>
        <dbReference type="EMBL" id="GAA1554661.1"/>
    </source>
</evidence>
<reference evidence="2 3" key="1">
    <citation type="journal article" date="2019" name="Int. J. Syst. Evol. Microbiol.">
        <title>The Global Catalogue of Microorganisms (GCM) 10K type strain sequencing project: providing services to taxonomists for standard genome sequencing and annotation.</title>
        <authorList>
            <consortium name="The Broad Institute Genomics Platform"/>
            <consortium name="The Broad Institute Genome Sequencing Center for Infectious Disease"/>
            <person name="Wu L."/>
            <person name="Ma J."/>
        </authorList>
    </citation>
    <scope>NUCLEOTIDE SEQUENCE [LARGE SCALE GENOMIC DNA]</scope>
    <source>
        <strain evidence="2 3">JCM 14969</strain>
    </source>
</reference>
<dbReference type="Gene3D" id="1.10.3210.10">
    <property type="entry name" value="Hypothetical protein af1432"/>
    <property type="match status" value="1"/>
</dbReference>
<evidence type="ECO:0000313" key="3">
    <source>
        <dbReference type="Proteomes" id="UP001500393"/>
    </source>
</evidence>
<sequence>MTDETTDRDASGVVAFGNELGVLKGLRQTGWWQAGAGDPESMAEHSRRVAQLAALIAVEEGGDPARALRSCGTISPPNHRPLVARRRRNISSISTDSSSLGVRMRTASSYSGHSS</sequence>
<accession>A0ABN2C8S3</accession>
<feature type="region of interest" description="Disordered" evidence="1">
    <location>
        <begin position="68"/>
        <end position="115"/>
    </location>
</feature>
<evidence type="ECO:0008006" key="4">
    <source>
        <dbReference type="Google" id="ProtNLM"/>
    </source>
</evidence>
<evidence type="ECO:0000256" key="1">
    <source>
        <dbReference type="SAM" id="MobiDB-lite"/>
    </source>
</evidence>
<feature type="compositionally biased region" description="Polar residues" evidence="1">
    <location>
        <begin position="106"/>
        <end position="115"/>
    </location>
</feature>
<gene>
    <name evidence="2" type="ORF">GCM10009789_05120</name>
</gene>
<dbReference type="EMBL" id="BAAAOS010000006">
    <property type="protein sequence ID" value="GAA1554661.1"/>
    <property type="molecule type" value="Genomic_DNA"/>
</dbReference>
<name>A0ABN2C8S3_9ACTN</name>
<comment type="caution">
    <text evidence="2">The sequence shown here is derived from an EMBL/GenBank/DDBJ whole genome shotgun (WGS) entry which is preliminary data.</text>
</comment>
<proteinExistence type="predicted"/>
<keyword evidence="3" id="KW-1185">Reference proteome</keyword>
<feature type="compositionally biased region" description="Low complexity" evidence="1">
    <location>
        <begin position="90"/>
        <end position="99"/>
    </location>
</feature>